<feature type="non-terminal residue" evidence="8">
    <location>
        <position position="392"/>
    </location>
</feature>
<evidence type="ECO:0000256" key="6">
    <source>
        <dbReference type="SAM" id="Phobius"/>
    </source>
</evidence>
<feature type="non-terminal residue" evidence="8">
    <location>
        <position position="1"/>
    </location>
</feature>
<proteinExistence type="predicted"/>
<comment type="caution">
    <text evidence="8">The sequence shown here is derived from an EMBL/GenBank/DDBJ whole genome shotgun (WGS) entry which is preliminary data.</text>
</comment>
<accession>X0RW63</accession>
<dbReference type="PANTHER" id="PTHR24351">
    <property type="entry name" value="RIBOSOMAL PROTEIN S6 KINASE"/>
    <property type="match status" value="1"/>
</dbReference>
<keyword evidence="2" id="KW-0808">Transferase</keyword>
<evidence type="ECO:0000256" key="2">
    <source>
        <dbReference type="ARBA" id="ARBA00022679"/>
    </source>
</evidence>
<dbReference type="SUPFAM" id="SSF56112">
    <property type="entry name" value="Protein kinase-like (PK-like)"/>
    <property type="match status" value="1"/>
</dbReference>
<feature type="domain" description="Protein kinase" evidence="7">
    <location>
        <begin position="1"/>
        <end position="144"/>
    </location>
</feature>
<evidence type="ECO:0000256" key="1">
    <source>
        <dbReference type="ARBA" id="ARBA00022527"/>
    </source>
</evidence>
<protein>
    <recommendedName>
        <fullName evidence="7">Protein kinase domain-containing protein</fullName>
    </recommendedName>
</protein>
<dbReference type="SMART" id="SM00220">
    <property type="entry name" value="S_TKc"/>
    <property type="match status" value="1"/>
</dbReference>
<keyword evidence="6" id="KW-1133">Transmembrane helix</keyword>
<dbReference type="InterPro" id="IPR011009">
    <property type="entry name" value="Kinase-like_dom_sf"/>
</dbReference>
<dbReference type="GO" id="GO:0005524">
    <property type="term" value="F:ATP binding"/>
    <property type="evidence" value="ECO:0007669"/>
    <property type="project" value="UniProtKB-KW"/>
</dbReference>
<dbReference type="InterPro" id="IPR011042">
    <property type="entry name" value="6-blade_b-propeller_TolB-like"/>
</dbReference>
<dbReference type="Gene3D" id="2.120.10.30">
    <property type="entry name" value="TolB, C-terminal domain"/>
    <property type="match status" value="1"/>
</dbReference>
<evidence type="ECO:0000256" key="4">
    <source>
        <dbReference type="ARBA" id="ARBA00022777"/>
    </source>
</evidence>
<dbReference type="EMBL" id="BARS01007521">
    <property type="protein sequence ID" value="GAF67276.1"/>
    <property type="molecule type" value="Genomic_DNA"/>
</dbReference>
<dbReference type="Pfam" id="PF00069">
    <property type="entry name" value="Pkinase"/>
    <property type="match status" value="1"/>
</dbReference>
<evidence type="ECO:0000256" key="5">
    <source>
        <dbReference type="ARBA" id="ARBA00022840"/>
    </source>
</evidence>
<dbReference type="GO" id="GO:0004674">
    <property type="term" value="F:protein serine/threonine kinase activity"/>
    <property type="evidence" value="ECO:0007669"/>
    <property type="project" value="UniProtKB-KW"/>
</dbReference>
<evidence type="ECO:0000259" key="7">
    <source>
        <dbReference type="PROSITE" id="PS50011"/>
    </source>
</evidence>
<dbReference type="PROSITE" id="PS50011">
    <property type="entry name" value="PROTEIN_KINASE_DOM"/>
    <property type="match status" value="1"/>
</dbReference>
<gene>
    <name evidence="8" type="ORF">S01H1_14453</name>
</gene>
<feature type="transmembrane region" description="Helical" evidence="6">
    <location>
        <begin position="166"/>
        <end position="187"/>
    </location>
</feature>
<keyword evidence="6" id="KW-0812">Transmembrane</keyword>
<organism evidence="8">
    <name type="scientific">marine sediment metagenome</name>
    <dbReference type="NCBI Taxonomy" id="412755"/>
    <lineage>
        <taxon>unclassified sequences</taxon>
        <taxon>metagenomes</taxon>
        <taxon>ecological metagenomes</taxon>
    </lineage>
</organism>
<sequence>KITPDGKVKVLDFGLAKAHVGEEAPQDLSQSPTLTRQGTEVGVLLGTAPYMSPEQVRGKPVDKRTDIWAFGCVLFEALTSKSPFLGETVSDTLAAVLKQEPDWQSLPPDTPTVIRSLLRRCLQKDPNRRLHDVADARIEIEEALTEPATIHTPATTTAHRPQRGNLLWALAGLVAGSALAATLIVNLTGDQQGVPSTSRVNISIPLAGGYPAVLSPEGDHLVFVHSRRMGAGSQLYRRDLDSFETEPMPGTEGSNVVYAFFSPDGREIGFFVDGKLKRIPSQGGSLQTICDAPNPRGGAWGPDGTIVFAPTAVSGLVRVAESGGDPEVLTSPDPSRGERSHRWPAFLPGGKELLFSTITGGDNPKVEVISLETGQRKVLVEDAVSARYSPTG</sequence>
<dbReference type="AlphaFoldDB" id="X0RW63"/>
<dbReference type="Gene3D" id="1.10.510.10">
    <property type="entry name" value="Transferase(Phosphotransferase) domain 1"/>
    <property type="match status" value="1"/>
</dbReference>
<evidence type="ECO:0000256" key="3">
    <source>
        <dbReference type="ARBA" id="ARBA00022741"/>
    </source>
</evidence>
<keyword evidence="1" id="KW-0723">Serine/threonine-protein kinase</keyword>
<keyword evidence="5" id="KW-0067">ATP-binding</keyword>
<keyword evidence="4" id="KW-0418">Kinase</keyword>
<dbReference type="SUPFAM" id="SSF82171">
    <property type="entry name" value="DPP6 N-terminal domain-like"/>
    <property type="match status" value="1"/>
</dbReference>
<name>X0RW63_9ZZZZ</name>
<dbReference type="InterPro" id="IPR000719">
    <property type="entry name" value="Prot_kinase_dom"/>
</dbReference>
<keyword evidence="3" id="KW-0547">Nucleotide-binding</keyword>
<keyword evidence="6" id="KW-0472">Membrane</keyword>
<evidence type="ECO:0000313" key="8">
    <source>
        <dbReference type="EMBL" id="GAF67276.1"/>
    </source>
</evidence>
<reference evidence="8" key="1">
    <citation type="journal article" date="2014" name="Front. Microbiol.">
        <title>High frequency of phylogenetically diverse reductive dehalogenase-homologous genes in deep subseafloor sedimentary metagenomes.</title>
        <authorList>
            <person name="Kawai M."/>
            <person name="Futagami T."/>
            <person name="Toyoda A."/>
            <person name="Takaki Y."/>
            <person name="Nishi S."/>
            <person name="Hori S."/>
            <person name="Arai W."/>
            <person name="Tsubouchi T."/>
            <person name="Morono Y."/>
            <person name="Uchiyama I."/>
            <person name="Ito T."/>
            <person name="Fujiyama A."/>
            <person name="Inagaki F."/>
            <person name="Takami H."/>
        </authorList>
    </citation>
    <scope>NUCLEOTIDE SEQUENCE</scope>
    <source>
        <strain evidence="8">Expedition CK06-06</strain>
    </source>
</reference>